<comment type="caution">
    <text evidence="1">The sequence shown here is derived from an EMBL/GenBank/DDBJ whole genome shotgun (WGS) entry which is preliminary data.</text>
</comment>
<sequence>MVPSHATPHPIAKGYQSSFSRAYAATATDPSSNGWLLDSGATHHVTHDLENLALHSLYDDPTLESHGITHLTSPPHTPEHNGYSECRHRHIVETAIKSSIWRDAMQTEYDALLKNKTWDLVPSSPSQNLIGCKWIFRTKYNPDGSIARHKARLVTKGFHQRPDLDYTESFSPVVKPAIVRIVLSLAIIYGWSLRQIDINNAFLQGSLMEDVFIVQPPGFISQSHPAHVCKLHQALYGLKQAPRAWYNELKSYLLTLGFKNFISDTSLFVLHNTQGLIYLLVYVDDIIITGSNSSFLSTFISQFSSRFPLKDLGNLFYFLSVEVLPHPQGLFLSQHKYLQDLLTRAHMSNAKPVPTPMVMHPPLSTQTGAPLANPTEYRALVGSLQYLSLTRLDISFAVNRLSQYMHKPTEDHWAALKRLLHYLAGTTSHGLLLRQDSPTTLHAFTDADWAAEYRAVAATTAEVLWVQNLLRELGYLPTNKPVIYCDNMGATYVAANPKFH</sequence>
<reference evidence="2" key="1">
    <citation type="journal article" date="2023" name="Hortic. Res.">
        <title>A chromosome-level phased genome enabling allele-level studies in sweet orange: a case study on citrus Huanglongbing tolerance.</title>
        <authorList>
            <person name="Wu B."/>
            <person name="Yu Q."/>
            <person name="Deng Z."/>
            <person name="Duan Y."/>
            <person name="Luo F."/>
            <person name="Gmitter F. Jr."/>
        </authorList>
    </citation>
    <scope>NUCLEOTIDE SEQUENCE [LARGE SCALE GENOMIC DNA]</scope>
    <source>
        <strain evidence="2">cv. Valencia</strain>
    </source>
</reference>
<accession>A0ACB8MAZ2</accession>
<dbReference type="EMBL" id="CM039172">
    <property type="protein sequence ID" value="KAH9782600.1"/>
    <property type="molecule type" value="Genomic_DNA"/>
</dbReference>
<evidence type="ECO:0000313" key="2">
    <source>
        <dbReference type="Proteomes" id="UP000829398"/>
    </source>
</evidence>
<dbReference type="Proteomes" id="UP000829398">
    <property type="component" value="Chromosome 3"/>
</dbReference>
<name>A0ACB8MAZ2_CITSI</name>
<proteinExistence type="predicted"/>
<protein>
    <submittedName>
        <fullName evidence="1">Retrovirus-related pol polyprotein from transposon RE1</fullName>
    </submittedName>
</protein>
<keyword evidence="2" id="KW-1185">Reference proteome</keyword>
<gene>
    <name evidence="1" type="ORF">KPL71_008970</name>
</gene>
<evidence type="ECO:0000313" key="1">
    <source>
        <dbReference type="EMBL" id="KAH9782600.1"/>
    </source>
</evidence>
<organism evidence="1 2">
    <name type="scientific">Citrus sinensis</name>
    <name type="common">Sweet orange</name>
    <name type="synonym">Citrus aurantium var. sinensis</name>
    <dbReference type="NCBI Taxonomy" id="2711"/>
    <lineage>
        <taxon>Eukaryota</taxon>
        <taxon>Viridiplantae</taxon>
        <taxon>Streptophyta</taxon>
        <taxon>Embryophyta</taxon>
        <taxon>Tracheophyta</taxon>
        <taxon>Spermatophyta</taxon>
        <taxon>Magnoliopsida</taxon>
        <taxon>eudicotyledons</taxon>
        <taxon>Gunneridae</taxon>
        <taxon>Pentapetalae</taxon>
        <taxon>rosids</taxon>
        <taxon>malvids</taxon>
        <taxon>Sapindales</taxon>
        <taxon>Rutaceae</taxon>
        <taxon>Aurantioideae</taxon>
        <taxon>Citrus</taxon>
    </lineage>
</organism>